<comment type="activity regulation">
    <text evidence="10">Na(+) is not transported, but it plays an essential structural role and its presence is essential for fluoride channel function.</text>
</comment>
<feature type="transmembrane region" description="Helical" evidence="10">
    <location>
        <begin position="36"/>
        <end position="57"/>
    </location>
</feature>
<comment type="subcellular location">
    <subcellularLocation>
        <location evidence="1 10">Cell membrane</location>
        <topology evidence="1 10">Multi-pass membrane protein</topology>
    </subcellularLocation>
</comment>
<feature type="transmembrane region" description="Helical" evidence="10">
    <location>
        <begin position="94"/>
        <end position="113"/>
    </location>
</feature>
<evidence type="ECO:0000256" key="4">
    <source>
        <dbReference type="ARBA" id="ARBA00022989"/>
    </source>
</evidence>
<evidence type="ECO:0000256" key="2">
    <source>
        <dbReference type="ARBA" id="ARBA00022475"/>
    </source>
</evidence>
<evidence type="ECO:0000256" key="6">
    <source>
        <dbReference type="ARBA" id="ARBA00023303"/>
    </source>
</evidence>
<feature type="binding site" evidence="10">
    <location>
        <position position="74"/>
    </location>
    <ligand>
        <name>Na(+)</name>
        <dbReference type="ChEBI" id="CHEBI:29101"/>
        <note>structural</note>
    </ligand>
</feature>
<evidence type="ECO:0000313" key="12">
    <source>
        <dbReference type="Proteomes" id="UP000823486"/>
    </source>
</evidence>
<dbReference type="PANTHER" id="PTHR28259:SF1">
    <property type="entry name" value="FLUORIDE EXPORT PROTEIN 1-RELATED"/>
    <property type="match status" value="1"/>
</dbReference>
<keyword evidence="4 10" id="KW-1133">Transmembrane helix</keyword>
<evidence type="ECO:0000256" key="1">
    <source>
        <dbReference type="ARBA" id="ARBA00004651"/>
    </source>
</evidence>
<evidence type="ECO:0000256" key="7">
    <source>
        <dbReference type="ARBA" id="ARBA00035120"/>
    </source>
</evidence>
<keyword evidence="2 10" id="KW-1003">Cell membrane</keyword>
<reference evidence="11 12" key="1">
    <citation type="submission" date="2021-01" db="EMBL/GenBank/DDBJ databases">
        <title>Genomic Encyclopedia of Type Strains, Phase IV (KMG-IV): sequencing the most valuable type-strain genomes for metagenomic binning, comparative biology and taxonomic classification.</title>
        <authorList>
            <person name="Goeker M."/>
        </authorList>
    </citation>
    <scope>NUCLEOTIDE SEQUENCE [LARGE SCALE GENOMIC DNA]</scope>
    <source>
        <strain evidence="11 12">DSM 105482</strain>
    </source>
</reference>
<dbReference type="HAMAP" id="MF_00454">
    <property type="entry name" value="FluC"/>
    <property type="match status" value="1"/>
</dbReference>
<evidence type="ECO:0000256" key="9">
    <source>
        <dbReference type="ARBA" id="ARBA00049940"/>
    </source>
</evidence>
<keyword evidence="3 10" id="KW-0812">Transmembrane</keyword>
<name>A0ABS2QN81_9BACI</name>
<evidence type="ECO:0000256" key="3">
    <source>
        <dbReference type="ARBA" id="ARBA00022692"/>
    </source>
</evidence>
<sequence length="125" mass="13807">METLILSLGGFCGAIARYLVSLAWNKNRKPSFSLSIVVINTLGSLCLGLLNPFAFYLGPQLRLFILAGFLGAFTTFSTYSMESVELLRSKDFKGFFLYMALSIGGSILMYYAGYTISTLLKENIL</sequence>
<dbReference type="Proteomes" id="UP000823486">
    <property type="component" value="Unassembled WGS sequence"/>
</dbReference>
<keyword evidence="6 10" id="KW-0407">Ion channel</keyword>
<dbReference type="PANTHER" id="PTHR28259">
    <property type="entry name" value="FLUORIDE EXPORT PROTEIN 1-RELATED"/>
    <property type="match status" value="1"/>
</dbReference>
<dbReference type="EMBL" id="JAFBFI010000029">
    <property type="protein sequence ID" value="MBM7694618.1"/>
    <property type="molecule type" value="Genomic_DNA"/>
</dbReference>
<gene>
    <name evidence="10" type="primary">fluC</name>
    <name evidence="10" type="synonym">crcB</name>
    <name evidence="11" type="ORF">JOC77_004093</name>
</gene>
<keyword evidence="10" id="KW-0479">Metal-binding</keyword>
<feature type="binding site" evidence="10">
    <location>
        <position position="71"/>
    </location>
    <ligand>
        <name>Na(+)</name>
        <dbReference type="ChEBI" id="CHEBI:29101"/>
        <note>structural</note>
    </ligand>
</feature>
<dbReference type="NCBIfam" id="TIGR00494">
    <property type="entry name" value="crcB"/>
    <property type="match status" value="1"/>
</dbReference>
<protein>
    <recommendedName>
        <fullName evidence="10">Fluoride-specific ion channel FluC</fullName>
    </recommendedName>
</protein>
<dbReference type="RefSeq" id="WP_204547591.1">
    <property type="nucleotide sequence ID" value="NZ_JAFBFI010000029.1"/>
</dbReference>
<accession>A0ABS2QN81</accession>
<keyword evidence="10" id="KW-0813">Transport</keyword>
<organism evidence="11 12">
    <name type="scientific">Peribacillus deserti</name>
    <dbReference type="NCBI Taxonomy" id="673318"/>
    <lineage>
        <taxon>Bacteria</taxon>
        <taxon>Bacillati</taxon>
        <taxon>Bacillota</taxon>
        <taxon>Bacilli</taxon>
        <taxon>Bacillales</taxon>
        <taxon>Bacillaceae</taxon>
        <taxon>Peribacillus</taxon>
    </lineage>
</organism>
<evidence type="ECO:0000313" key="11">
    <source>
        <dbReference type="EMBL" id="MBM7694618.1"/>
    </source>
</evidence>
<keyword evidence="12" id="KW-1185">Reference proteome</keyword>
<feature type="transmembrane region" description="Helical" evidence="10">
    <location>
        <begin position="63"/>
        <end position="82"/>
    </location>
</feature>
<keyword evidence="5 10" id="KW-0472">Membrane</keyword>
<proteinExistence type="inferred from homology"/>
<evidence type="ECO:0000256" key="5">
    <source>
        <dbReference type="ARBA" id="ARBA00023136"/>
    </source>
</evidence>
<dbReference type="Pfam" id="PF02537">
    <property type="entry name" value="CRCB"/>
    <property type="match status" value="1"/>
</dbReference>
<evidence type="ECO:0000256" key="10">
    <source>
        <dbReference type="HAMAP-Rule" id="MF_00454"/>
    </source>
</evidence>
<keyword evidence="10" id="KW-0915">Sodium</keyword>
<feature type="transmembrane region" description="Helical" evidence="10">
    <location>
        <begin position="6"/>
        <end position="24"/>
    </location>
</feature>
<comment type="function">
    <text evidence="9 10">Fluoride-specific ion channel. Important for reducing fluoride concentration in the cell, thus reducing its toxicity.</text>
</comment>
<comment type="catalytic activity">
    <reaction evidence="8">
        <text>fluoride(in) = fluoride(out)</text>
        <dbReference type="Rhea" id="RHEA:76159"/>
        <dbReference type="ChEBI" id="CHEBI:17051"/>
    </reaction>
    <physiologicalReaction direction="left-to-right" evidence="8">
        <dbReference type="Rhea" id="RHEA:76160"/>
    </physiologicalReaction>
</comment>
<comment type="similarity">
    <text evidence="7 10">Belongs to the fluoride channel Fluc/FEX (TC 1.A.43) family.</text>
</comment>
<dbReference type="InterPro" id="IPR003691">
    <property type="entry name" value="FluC"/>
</dbReference>
<comment type="caution">
    <text evidence="11">The sequence shown here is derived from an EMBL/GenBank/DDBJ whole genome shotgun (WGS) entry which is preliminary data.</text>
</comment>
<evidence type="ECO:0000256" key="8">
    <source>
        <dbReference type="ARBA" id="ARBA00035585"/>
    </source>
</evidence>
<keyword evidence="10" id="KW-0406">Ion transport</keyword>